<dbReference type="PRINTS" id="PR00385">
    <property type="entry name" value="P450"/>
</dbReference>
<evidence type="ECO:0000313" key="9">
    <source>
        <dbReference type="EMBL" id="GGN36487.1"/>
    </source>
</evidence>
<dbReference type="PRINTS" id="PR00359">
    <property type="entry name" value="BP450"/>
</dbReference>
<dbReference type="InterPro" id="IPR002397">
    <property type="entry name" value="Cyt_P450_B"/>
</dbReference>
<gene>
    <name evidence="9" type="ORF">GCM10012285_10320</name>
</gene>
<name>A0ABQ2J3Q8_9ACTN</name>
<dbReference type="Proteomes" id="UP000600080">
    <property type="component" value="Unassembled WGS sequence"/>
</dbReference>
<keyword evidence="7 8" id="KW-0503">Monooxygenase</keyword>
<reference evidence="10" key="1">
    <citation type="journal article" date="2019" name="Int. J. Syst. Evol. Microbiol.">
        <title>The Global Catalogue of Microorganisms (GCM) 10K type strain sequencing project: providing services to taxonomists for standard genome sequencing and annotation.</title>
        <authorList>
            <consortium name="The Broad Institute Genomics Platform"/>
            <consortium name="The Broad Institute Genome Sequencing Center for Infectious Disease"/>
            <person name="Wu L."/>
            <person name="Ma J."/>
        </authorList>
    </citation>
    <scope>NUCLEOTIDE SEQUENCE [LARGE SCALE GENOMIC DNA]</scope>
    <source>
        <strain evidence="10">CGMCC 4.7323</strain>
    </source>
</reference>
<keyword evidence="6 8" id="KW-0408">Iron</keyword>
<evidence type="ECO:0000256" key="6">
    <source>
        <dbReference type="ARBA" id="ARBA00023004"/>
    </source>
</evidence>
<dbReference type="PANTHER" id="PTHR46696">
    <property type="entry name" value="P450, PUTATIVE (EUROFUNG)-RELATED"/>
    <property type="match status" value="1"/>
</dbReference>
<proteinExistence type="inferred from homology"/>
<dbReference type="Gene3D" id="1.10.630.10">
    <property type="entry name" value="Cytochrome P450"/>
    <property type="match status" value="1"/>
</dbReference>
<evidence type="ECO:0000256" key="8">
    <source>
        <dbReference type="RuleBase" id="RU000461"/>
    </source>
</evidence>
<comment type="similarity">
    <text evidence="2 8">Belongs to the cytochrome P450 family.</text>
</comment>
<dbReference type="PROSITE" id="PS00086">
    <property type="entry name" value="CYTOCHROME_P450"/>
    <property type="match status" value="1"/>
</dbReference>
<protein>
    <submittedName>
        <fullName evidence="9">Cytochrome P450</fullName>
    </submittedName>
</protein>
<dbReference type="SUPFAM" id="SSF48264">
    <property type="entry name" value="Cytochrome P450"/>
    <property type="match status" value="1"/>
</dbReference>
<dbReference type="PANTHER" id="PTHR46696:SF5">
    <property type="entry name" value="CYTOCHROME P450 BJ-1"/>
    <property type="match status" value="1"/>
</dbReference>
<comment type="caution">
    <text evidence="9">The sequence shown here is derived from an EMBL/GenBank/DDBJ whole genome shotgun (WGS) entry which is preliminary data.</text>
</comment>
<evidence type="ECO:0000313" key="10">
    <source>
        <dbReference type="Proteomes" id="UP000600080"/>
    </source>
</evidence>
<evidence type="ECO:0000256" key="3">
    <source>
        <dbReference type="ARBA" id="ARBA00022617"/>
    </source>
</evidence>
<evidence type="ECO:0000256" key="4">
    <source>
        <dbReference type="ARBA" id="ARBA00022723"/>
    </source>
</evidence>
<comment type="cofactor">
    <cofactor evidence="1">
        <name>heme</name>
        <dbReference type="ChEBI" id="CHEBI:30413"/>
    </cofactor>
</comment>
<evidence type="ECO:0000256" key="7">
    <source>
        <dbReference type="ARBA" id="ARBA00023033"/>
    </source>
</evidence>
<evidence type="ECO:0000256" key="5">
    <source>
        <dbReference type="ARBA" id="ARBA00023002"/>
    </source>
</evidence>
<dbReference type="RefSeq" id="WP_229699712.1">
    <property type="nucleotide sequence ID" value="NZ_BMND01000003.1"/>
</dbReference>
<keyword evidence="4 8" id="KW-0479">Metal-binding</keyword>
<dbReference type="Pfam" id="PF00067">
    <property type="entry name" value="p450"/>
    <property type="match status" value="1"/>
</dbReference>
<dbReference type="CDD" id="cd11031">
    <property type="entry name" value="Cyp158A-like"/>
    <property type="match status" value="1"/>
</dbReference>
<organism evidence="9 10">
    <name type="scientific">Streptomyces kronopolitis</name>
    <dbReference type="NCBI Taxonomy" id="1612435"/>
    <lineage>
        <taxon>Bacteria</taxon>
        <taxon>Bacillati</taxon>
        <taxon>Actinomycetota</taxon>
        <taxon>Actinomycetes</taxon>
        <taxon>Kitasatosporales</taxon>
        <taxon>Streptomycetaceae</taxon>
        <taxon>Streptomyces</taxon>
    </lineage>
</organism>
<keyword evidence="10" id="KW-1185">Reference proteome</keyword>
<keyword evidence="5 8" id="KW-0560">Oxidoreductase</keyword>
<keyword evidence="3 8" id="KW-0349">Heme</keyword>
<evidence type="ECO:0000256" key="2">
    <source>
        <dbReference type="ARBA" id="ARBA00010617"/>
    </source>
</evidence>
<dbReference type="InterPro" id="IPR017972">
    <property type="entry name" value="Cyt_P450_CS"/>
</dbReference>
<dbReference type="InterPro" id="IPR001128">
    <property type="entry name" value="Cyt_P450"/>
</dbReference>
<accession>A0ABQ2J3Q8</accession>
<dbReference type="GeneID" id="301546914"/>
<dbReference type="EMBL" id="BMND01000003">
    <property type="protein sequence ID" value="GGN36487.1"/>
    <property type="molecule type" value="Genomic_DNA"/>
</dbReference>
<sequence>MDQHSALPFPFQSPGALEMAEEWERLRRSCPVARVGFATGDNGWLVTRYEDVRTVLTDARFSRAAAALPDAPRMRPLAADAATILSKDAPEHTRLHKLVARAFGKKQIERLRPFVEQTTQELLDVMEQAGPSADLVADLGLPLPVAVICQLLGVPFADRDRFCRWADVMLSLGTHTSDQVRAARSELAGYLGELIKVKRQREGDDDLLSTLIGASEAGDRLSEHELVVFGVTLLIAGYHTTSSTFANGALQLLRRPDLTASIAGNPERIRATVEEILRYSTAGVNGGTIRVATEDVELGGVLVRAGEAVLPAITSANRDETVFANAAAFDPDRDHNPHLAFGLGTHYCLGSQLARLELTVVIDGLLRRFPKLRLAVPEEELSCTAGVIRSLTALPVVW</sequence>
<evidence type="ECO:0000256" key="1">
    <source>
        <dbReference type="ARBA" id="ARBA00001971"/>
    </source>
</evidence>
<dbReference type="InterPro" id="IPR036396">
    <property type="entry name" value="Cyt_P450_sf"/>
</dbReference>